<keyword evidence="4" id="KW-1185">Reference proteome</keyword>
<feature type="region of interest" description="Disordered" evidence="1">
    <location>
        <begin position="154"/>
        <end position="183"/>
    </location>
</feature>
<dbReference type="AlphaFoldDB" id="A0A2A2MGK3"/>
<comment type="caution">
    <text evidence="3">The sequence shown here is derived from an EMBL/GenBank/DDBJ whole genome shotgun (WGS) entry which is preliminary data.</text>
</comment>
<dbReference type="EMBL" id="NQMS01000001">
    <property type="protein sequence ID" value="PAV98068.1"/>
    <property type="molecule type" value="Genomic_DNA"/>
</dbReference>
<dbReference type="Proteomes" id="UP000218796">
    <property type="component" value="Unassembled WGS sequence"/>
</dbReference>
<evidence type="ECO:0000256" key="1">
    <source>
        <dbReference type="SAM" id="MobiDB-lite"/>
    </source>
</evidence>
<gene>
    <name evidence="3" type="ORF">CJD50_00850</name>
</gene>
<protein>
    <submittedName>
        <fullName evidence="3">Primosomal protein DnaT</fullName>
    </submittedName>
</protein>
<name>A0A2A2MGK3_9GAMM</name>
<feature type="domain" description="DnaT DNA-binding" evidence="2">
    <location>
        <begin position="93"/>
        <end position="162"/>
    </location>
</feature>
<organism evidence="3 4">
    <name type="scientific">Hafnia paralvei</name>
    <dbReference type="NCBI Taxonomy" id="546367"/>
    <lineage>
        <taxon>Bacteria</taxon>
        <taxon>Pseudomonadati</taxon>
        <taxon>Pseudomonadota</taxon>
        <taxon>Gammaproteobacteria</taxon>
        <taxon>Enterobacterales</taxon>
        <taxon>Hafniaceae</taxon>
        <taxon>Hafnia</taxon>
    </lineage>
</organism>
<evidence type="ECO:0000313" key="4">
    <source>
        <dbReference type="Proteomes" id="UP000218796"/>
    </source>
</evidence>
<dbReference type="InterPro" id="IPR040480">
    <property type="entry name" value="DnaT_DNA_bind"/>
</dbReference>
<proteinExistence type="predicted"/>
<reference evidence="3 4" key="1">
    <citation type="submission" date="2017-08" db="EMBL/GenBank/DDBJ databases">
        <title>Draft Genome Sequence of Hafnia alvei CITHA-6 Isolated from Raw Bovine Milk.</title>
        <authorList>
            <person name="Culligan E.P."/>
            <person name="Mcsweeney A."/>
            <person name="O'Doherty C."/>
            <person name="Gleeson E."/>
            <person name="O'Riordan D."/>
            <person name="Sleator R.D."/>
        </authorList>
    </citation>
    <scope>NUCLEOTIDE SEQUENCE [LARGE SCALE GENOMIC DNA]</scope>
    <source>
        <strain evidence="3 4">CITHA-6</strain>
    </source>
</reference>
<sequence>MSVKILASAITSLDTFSRDPETALKSGDRGVITVLDNNMPIFYAVTPERMAELLAFEEAASRANSDVVLEECLFSDEAVAPTAANIPTPLGKFVMYPGWQPDTDFLRMAAMWGCILTAPVTPTELASFVAYWQAEGKAFHHVQWQQKLARSIQQNRMSNGGQPKRDINDIGEQDYSIPKGFRG</sequence>
<dbReference type="Gene3D" id="1.10.8.1180">
    <property type="match status" value="1"/>
</dbReference>
<accession>A0A2A2MGK3</accession>
<dbReference type="Pfam" id="PF17948">
    <property type="entry name" value="DnaT"/>
    <property type="match status" value="1"/>
</dbReference>
<dbReference type="RefSeq" id="WP_039187221.1">
    <property type="nucleotide sequence ID" value="NZ_CATYOV010000010.1"/>
</dbReference>
<dbReference type="OrthoDB" id="6630498at2"/>
<evidence type="ECO:0000313" key="3">
    <source>
        <dbReference type="EMBL" id="PAV98068.1"/>
    </source>
</evidence>
<dbReference type="NCBIfam" id="NF002770">
    <property type="entry name" value="PRK02854.1"/>
    <property type="match status" value="1"/>
</dbReference>
<evidence type="ECO:0000259" key="2">
    <source>
        <dbReference type="Pfam" id="PF17948"/>
    </source>
</evidence>